<feature type="domain" description="Thyroglobulin type-1" evidence="19">
    <location>
        <begin position="978"/>
        <end position="1047"/>
    </location>
</feature>
<dbReference type="PROSITE" id="PS50026">
    <property type="entry name" value="EGF_3"/>
    <property type="match status" value="4"/>
</dbReference>
<feature type="disulfide bond" evidence="14">
    <location>
        <begin position="1244"/>
        <end position="1251"/>
    </location>
</feature>
<feature type="compositionally biased region" description="Basic and acidic residues" evidence="15">
    <location>
        <begin position="1584"/>
        <end position="1598"/>
    </location>
</feature>
<evidence type="ECO:0000256" key="12">
    <source>
        <dbReference type="PROSITE-ProRule" id="PRU00076"/>
    </source>
</evidence>
<dbReference type="PROSITE" id="PS00484">
    <property type="entry name" value="THYROGLOBULIN_1_1"/>
    <property type="match status" value="9"/>
</dbReference>
<feature type="compositionally biased region" description="Basic and acidic residues" evidence="15">
    <location>
        <begin position="973"/>
        <end position="985"/>
    </location>
</feature>
<dbReference type="SUPFAM" id="SSF57610">
    <property type="entry name" value="Thyroglobulin type-1 domain"/>
    <property type="match status" value="12"/>
</dbReference>
<feature type="domain" description="EGF-like" evidence="17">
    <location>
        <begin position="740"/>
        <end position="782"/>
    </location>
</feature>
<feature type="signal peptide" evidence="16">
    <location>
        <begin position="1"/>
        <end position="21"/>
    </location>
</feature>
<dbReference type="SMART" id="SM00682">
    <property type="entry name" value="G2F"/>
    <property type="match status" value="1"/>
</dbReference>
<dbReference type="SMART" id="SM00135">
    <property type="entry name" value="LY"/>
    <property type="match status" value="4"/>
</dbReference>
<feature type="domain" description="NIDO" evidence="20">
    <location>
        <begin position="99"/>
        <end position="266"/>
    </location>
</feature>
<dbReference type="EMBL" id="JAAGNN010000010">
    <property type="protein sequence ID" value="KAF4083650.1"/>
    <property type="molecule type" value="Genomic_DNA"/>
</dbReference>
<feature type="region of interest" description="Disordered" evidence="15">
    <location>
        <begin position="956"/>
        <end position="996"/>
    </location>
</feature>
<feature type="disulfide bond" evidence="14">
    <location>
        <begin position="1551"/>
        <end position="1558"/>
    </location>
</feature>
<feature type="domain" description="Thyroglobulin type-1" evidence="19">
    <location>
        <begin position="1130"/>
        <end position="1199"/>
    </location>
</feature>
<dbReference type="FunFam" id="4.10.800.10:FF:000001">
    <property type="entry name" value="Testican-3 isoform 2"/>
    <property type="match status" value="6"/>
</dbReference>
<dbReference type="GO" id="GO:0005509">
    <property type="term" value="F:calcium ion binding"/>
    <property type="evidence" value="ECO:0007669"/>
    <property type="project" value="InterPro"/>
</dbReference>
<dbReference type="Gene3D" id="2.40.155.10">
    <property type="entry name" value="Green fluorescent protein"/>
    <property type="match status" value="1"/>
</dbReference>
<dbReference type="InterPro" id="IPR049883">
    <property type="entry name" value="NOTCH1_EGF-like"/>
</dbReference>
<dbReference type="Pfam" id="PF06119">
    <property type="entry name" value="NIDO"/>
    <property type="match status" value="1"/>
</dbReference>
<dbReference type="PANTHER" id="PTHR12352">
    <property type="entry name" value="SECRETED MODULAR CALCIUM-BINDING PROTEIN"/>
    <property type="match status" value="1"/>
</dbReference>
<evidence type="ECO:0000313" key="22">
    <source>
        <dbReference type="Proteomes" id="UP000593565"/>
    </source>
</evidence>
<evidence type="ECO:0000259" key="18">
    <source>
        <dbReference type="PROSITE" id="PS50993"/>
    </source>
</evidence>
<dbReference type="SMART" id="SM00539">
    <property type="entry name" value="NIDO"/>
    <property type="match status" value="1"/>
</dbReference>
<evidence type="ECO:0000256" key="11">
    <source>
        <dbReference type="ARBA" id="ARBA00023180"/>
    </source>
</evidence>
<evidence type="ECO:0008006" key="23">
    <source>
        <dbReference type="Google" id="ProtNLM"/>
    </source>
</evidence>
<dbReference type="Gene3D" id="4.10.800.10">
    <property type="entry name" value="Thyroglobulin type-1"/>
    <property type="match status" value="12"/>
</dbReference>
<feature type="domain" description="Thyroglobulin type-1" evidence="19">
    <location>
        <begin position="1054"/>
        <end position="1123"/>
    </location>
</feature>
<dbReference type="InterPro" id="IPR051950">
    <property type="entry name" value="Dev_reg/Prot_inhib"/>
</dbReference>
<dbReference type="PROSITE" id="PS01187">
    <property type="entry name" value="EGF_CA"/>
    <property type="match status" value="1"/>
</dbReference>
<feature type="disulfide bond" evidence="14">
    <location>
        <begin position="1475"/>
        <end position="1482"/>
    </location>
</feature>
<dbReference type="PROSITE" id="PS00010">
    <property type="entry name" value="ASX_HYDROXYL"/>
    <property type="match status" value="2"/>
</dbReference>
<dbReference type="Pfam" id="PF07474">
    <property type="entry name" value="G2F"/>
    <property type="match status" value="1"/>
</dbReference>
<evidence type="ECO:0000259" key="20">
    <source>
        <dbReference type="PROSITE" id="PS51220"/>
    </source>
</evidence>
<dbReference type="InterPro" id="IPR018097">
    <property type="entry name" value="EGF_Ca-bd_CS"/>
</dbReference>
<keyword evidence="3" id="KW-0272">Extracellular matrix</keyword>
<accession>A0A7J6ALQ5</accession>
<feature type="compositionally biased region" description="Basic and acidic residues" evidence="15">
    <location>
        <begin position="1049"/>
        <end position="1064"/>
    </location>
</feature>
<dbReference type="InterPro" id="IPR009030">
    <property type="entry name" value="Growth_fac_rcpt_cys_sf"/>
</dbReference>
<evidence type="ECO:0000256" key="3">
    <source>
        <dbReference type="ARBA" id="ARBA00022530"/>
    </source>
</evidence>
<dbReference type="InterPro" id="IPR001881">
    <property type="entry name" value="EGF-like_Ca-bd_dom"/>
</dbReference>
<proteinExistence type="predicted"/>
<gene>
    <name evidence="21" type="ORF">AMELA_G00119150</name>
</gene>
<evidence type="ECO:0000256" key="15">
    <source>
        <dbReference type="SAM" id="MobiDB-lite"/>
    </source>
</evidence>
<dbReference type="InterPro" id="IPR006605">
    <property type="entry name" value="G2_nidogen/fibulin_G2F"/>
</dbReference>
<feature type="disulfide bond" evidence="14">
    <location>
        <begin position="1320"/>
        <end position="1327"/>
    </location>
</feature>
<feature type="domain" description="Thyroglobulin type-1" evidence="19">
    <location>
        <begin position="831"/>
        <end position="899"/>
    </location>
</feature>
<feature type="domain" description="Thyroglobulin type-1" evidence="19">
    <location>
        <begin position="1437"/>
        <end position="1506"/>
    </location>
</feature>
<feature type="disulfide bond" evidence="14">
    <location>
        <begin position="1627"/>
        <end position="1634"/>
    </location>
</feature>
<feature type="disulfide bond" evidence="14">
    <location>
        <begin position="868"/>
        <end position="875"/>
    </location>
</feature>
<feature type="domain" description="Thyroglobulin type-1" evidence="19">
    <location>
        <begin position="1282"/>
        <end position="1351"/>
    </location>
</feature>
<feature type="domain" description="EGF-like" evidence="17">
    <location>
        <begin position="783"/>
        <end position="821"/>
    </location>
</feature>
<feature type="compositionally biased region" description="Basic and acidic residues" evidence="15">
    <location>
        <begin position="1508"/>
        <end position="1523"/>
    </location>
</feature>
<dbReference type="Pfam" id="PF00058">
    <property type="entry name" value="Ldl_recept_b"/>
    <property type="match status" value="2"/>
</dbReference>
<feature type="region of interest" description="Disordered" evidence="15">
    <location>
        <begin position="1416"/>
        <end position="1455"/>
    </location>
</feature>
<keyword evidence="4 12" id="KW-0245">EGF-like domain</keyword>
<dbReference type="SUPFAM" id="SSF63825">
    <property type="entry name" value="YWTD domain"/>
    <property type="match status" value="1"/>
</dbReference>
<comment type="subcellular location">
    <subcellularLocation>
        <location evidence="1">Secreted</location>
        <location evidence="1">Extracellular space</location>
        <location evidence="1">Extracellular matrix</location>
        <location evidence="1">Basement membrane</location>
    </subcellularLocation>
</comment>
<keyword evidence="8" id="KW-0084">Basement membrane</keyword>
<keyword evidence="6" id="KW-0677">Repeat</keyword>
<feature type="domain" description="EGF-like" evidence="17">
    <location>
        <begin position="698"/>
        <end position="739"/>
    </location>
</feature>
<feature type="compositionally biased region" description="Basic and acidic residues" evidence="15">
    <location>
        <begin position="1277"/>
        <end position="1296"/>
    </location>
</feature>
<feature type="region of interest" description="Disordered" evidence="15">
    <location>
        <begin position="1185"/>
        <end position="1227"/>
    </location>
</feature>
<evidence type="ECO:0000259" key="19">
    <source>
        <dbReference type="PROSITE" id="PS51162"/>
    </source>
</evidence>
<evidence type="ECO:0000256" key="7">
    <source>
        <dbReference type="ARBA" id="ARBA00022837"/>
    </source>
</evidence>
<evidence type="ECO:0000256" key="13">
    <source>
        <dbReference type="PROSITE-ProRule" id="PRU00461"/>
    </source>
</evidence>
<feature type="domain" description="Thyroglobulin type-1" evidence="19">
    <location>
        <begin position="906"/>
        <end position="971"/>
    </location>
</feature>
<dbReference type="InterPro" id="IPR036857">
    <property type="entry name" value="Thyroglobulin_1_sf"/>
</dbReference>
<feature type="disulfide bond" evidence="14">
    <location>
        <begin position="1016"/>
        <end position="1023"/>
    </location>
</feature>
<evidence type="ECO:0000256" key="14">
    <source>
        <dbReference type="PROSITE-ProRule" id="PRU00500"/>
    </source>
</evidence>
<feature type="repeat" description="LDL-receptor class B" evidence="13">
    <location>
        <begin position="1809"/>
        <end position="1852"/>
    </location>
</feature>
<evidence type="ECO:0000256" key="5">
    <source>
        <dbReference type="ARBA" id="ARBA00022729"/>
    </source>
</evidence>
<feature type="domain" description="Thyroglobulin type-1" evidence="19">
    <location>
        <begin position="1589"/>
        <end position="1658"/>
    </location>
</feature>
<dbReference type="InterPro" id="IPR003886">
    <property type="entry name" value="NIDO_dom"/>
</dbReference>
<dbReference type="PROSITE" id="PS50993">
    <property type="entry name" value="NIDOGEN_G2"/>
    <property type="match status" value="1"/>
</dbReference>
<feature type="compositionally biased region" description="Low complexity" evidence="15">
    <location>
        <begin position="960"/>
        <end position="969"/>
    </location>
</feature>
<dbReference type="SMART" id="SM00211">
    <property type="entry name" value="TY"/>
    <property type="match status" value="12"/>
</dbReference>
<feature type="disulfide bond" evidence="14">
    <location>
        <begin position="1399"/>
        <end position="1406"/>
    </location>
</feature>
<dbReference type="InterPro" id="IPR024731">
    <property type="entry name" value="NELL2-like_EGF"/>
</dbReference>
<keyword evidence="22" id="KW-1185">Reference proteome</keyword>
<feature type="domain" description="Thyroglobulin type-1" evidence="19">
    <location>
        <begin position="1671"/>
        <end position="1739"/>
    </location>
</feature>
<feature type="compositionally biased region" description="Basic and acidic residues" evidence="15">
    <location>
        <begin position="1432"/>
        <end position="1446"/>
    </location>
</feature>
<keyword evidence="11" id="KW-0325">Glycoprotein</keyword>
<evidence type="ECO:0000313" key="21">
    <source>
        <dbReference type="EMBL" id="KAF4083650.1"/>
    </source>
</evidence>
<dbReference type="Pfam" id="PF12947">
    <property type="entry name" value="EGF_3"/>
    <property type="match status" value="1"/>
</dbReference>
<dbReference type="InterPro" id="IPR000742">
    <property type="entry name" value="EGF"/>
</dbReference>
<keyword evidence="5 16" id="KW-0732">Signal</keyword>
<comment type="caution">
    <text evidence="21">The sequence shown here is derived from an EMBL/GenBank/DDBJ whole genome shotgun (WGS) entry which is preliminary data.</text>
</comment>
<feature type="disulfide bond" evidence="14">
    <location>
        <begin position="940"/>
        <end position="947"/>
    </location>
</feature>
<dbReference type="GO" id="GO:0030855">
    <property type="term" value="P:epithelial cell differentiation"/>
    <property type="evidence" value="ECO:0007669"/>
    <property type="project" value="UniProtKB-ARBA"/>
</dbReference>
<feature type="compositionally biased region" description="Basic and acidic residues" evidence="15">
    <location>
        <begin position="1201"/>
        <end position="1216"/>
    </location>
</feature>
<feature type="repeat" description="LDL-receptor class B" evidence="13">
    <location>
        <begin position="1853"/>
        <end position="1895"/>
    </location>
</feature>
<dbReference type="Pfam" id="PF00086">
    <property type="entry name" value="Thyroglobulin_1"/>
    <property type="match status" value="12"/>
</dbReference>
<dbReference type="InterPro" id="IPR000716">
    <property type="entry name" value="Thyroglobulin_1"/>
</dbReference>
<feature type="domain" description="Thyroglobulin type-1" evidence="19">
    <location>
        <begin position="1361"/>
        <end position="1430"/>
    </location>
</feature>
<dbReference type="GO" id="GO:0005604">
    <property type="term" value="C:basement membrane"/>
    <property type="evidence" value="ECO:0007669"/>
    <property type="project" value="UniProtKB-SubCell"/>
</dbReference>
<evidence type="ECO:0000256" key="16">
    <source>
        <dbReference type="SAM" id="SignalP"/>
    </source>
</evidence>
<evidence type="ECO:0000256" key="10">
    <source>
        <dbReference type="ARBA" id="ARBA00023157"/>
    </source>
</evidence>
<feature type="disulfide bond" evidence="14">
    <location>
        <begin position="1168"/>
        <end position="1175"/>
    </location>
</feature>
<dbReference type="InterPro" id="IPR011042">
    <property type="entry name" value="6-blade_b-propeller_TolB-like"/>
</dbReference>
<dbReference type="FunFam" id="2.120.10.30:FF:000030">
    <property type="entry name" value="Nidogen 1"/>
    <property type="match status" value="1"/>
</dbReference>
<feature type="region of interest" description="Disordered" evidence="15">
    <location>
        <begin position="1031"/>
        <end position="1075"/>
    </location>
</feature>
<feature type="region of interest" description="Disordered" evidence="15">
    <location>
        <begin position="1492"/>
        <end position="1530"/>
    </location>
</feature>
<feature type="region of interest" description="Disordered" evidence="15">
    <location>
        <begin position="1262"/>
        <end position="1296"/>
    </location>
</feature>
<dbReference type="FunFam" id="2.10.25.10:FF:000038">
    <property type="entry name" value="Fibrillin 2"/>
    <property type="match status" value="2"/>
</dbReference>
<feature type="disulfide bond" evidence="14">
    <location>
        <begin position="1092"/>
        <end position="1099"/>
    </location>
</feature>
<feature type="region of interest" description="Disordered" evidence="15">
    <location>
        <begin position="1568"/>
        <end position="1606"/>
    </location>
</feature>
<keyword evidence="9" id="KW-0130">Cell adhesion</keyword>
<evidence type="ECO:0000256" key="9">
    <source>
        <dbReference type="ARBA" id="ARBA00022889"/>
    </source>
</evidence>
<dbReference type="Gene3D" id="2.120.10.30">
    <property type="entry name" value="TolB, C-terminal domain"/>
    <property type="match status" value="1"/>
</dbReference>
<feature type="domain" description="Thyroglobulin type-1" evidence="19">
    <location>
        <begin position="1513"/>
        <end position="1582"/>
    </location>
</feature>
<evidence type="ECO:0000259" key="17">
    <source>
        <dbReference type="PROSITE" id="PS50026"/>
    </source>
</evidence>
<dbReference type="PANTHER" id="PTHR12352:SF3">
    <property type="entry name" value="NIDOGEN-2"/>
    <property type="match status" value="1"/>
</dbReference>
<keyword evidence="2" id="KW-0964">Secreted</keyword>
<dbReference type="SUPFAM" id="SSF57184">
    <property type="entry name" value="Growth factor receptor domain"/>
    <property type="match status" value="1"/>
</dbReference>
<dbReference type="SMART" id="SM00179">
    <property type="entry name" value="EGF_CA"/>
    <property type="match status" value="4"/>
</dbReference>
<reference evidence="21 22" key="1">
    <citation type="submission" date="2020-02" db="EMBL/GenBank/DDBJ databases">
        <title>A chromosome-scale genome assembly of the black bullhead catfish (Ameiurus melas).</title>
        <authorList>
            <person name="Wen M."/>
            <person name="Zham M."/>
            <person name="Cabau C."/>
            <person name="Klopp C."/>
            <person name="Donnadieu C."/>
            <person name="Roques C."/>
            <person name="Bouchez O."/>
            <person name="Lampietro C."/>
            <person name="Jouanno E."/>
            <person name="Herpin A."/>
            <person name="Louis A."/>
            <person name="Berthelot C."/>
            <person name="Parey E."/>
            <person name="Roest-Crollius H."/>
            <person name="Braasch I."/>
            <person name="Postlethwait J."/>
            <person name="Robinson-Rechavi M."/>
            <person name="Echchiki A."/>
            <person name="Begum T."/>
            <person name="Montfort J."/>
            <person name="Schartl M."/>
            <person name="Bobe J."/>
            <person name="Guiguen Y."/>
        </authorList>
    </citation>
    <scope>NUCLEOTIDE SEQUENCE [LARGE SCALE GENOMIC DNA]</scope>
    <source>
        <strain evidence="21">M_S1</strain>
        <tissue evidence="21">Blood</tissue>
    </source>
</reference>
<dbReference type="GO" id="GO:0005615">
    <property type="term" value="C:extracellular space"/>
    <property type="evidence" value="ECO:0007669"/>
    <property type="project" value="TreeGrafter"/>
</dbReference>
<dbReference type="PROSITE" id="PS51162">
    <property type="entry name" value="THYROGLOBULIN_1_2"/>
    <property type="match status" value="12"/>
</dbReference>
<dbReference type="InterPro" id="IPR009017">
    <property type="entry name" value="GFP"/>
</dbReference>
<dbReference type="PROSITE" id="PS01186">
    <property type="entry name" value="EGF_2"/>
    <property type="match status" value="4"/>
</dbReference>
<evidence type="ECO:0000256" key="8">
    <source>
        <dbReference type="ARBA" id="ARBA00022869"/>
    </source>
</evidence>
<sequence length="2026" mass="223963">MWKKAVVFVLHVSCILHHVSAVGREELFPYGTPNGDWTLQEGDDETSEVMSLSRPMHFYDTSFSKLYVATNGIISPHDLPMEKQYVDDGFPTEFPVIAPFLADIDTSHGKGAIYYRQTESPGVLNRIAAEVRKGFPDTQFTPTHAIIATWENVAAYTAVTRTSEASREVNTFQAVVAYDEENTYALFLYPEDGLRFFGTRPKEMFNVEIELPARVGFTRGEIPYLFFTRTEGPYFSLTSKEQSVKNLYQTGNTGVPGVWLFHIGNVDTFDNVIPAQASVHLPTTVPKNRAVGFQTTPEYPTEEYENPDESFDVETEYNVDPDFQNPDATEFPQAGHDASLLSGLNQEADSNLSPLDPDEGDVTLSPDRAAQTNVSADGIIETVHPVPRHTLLEAYPIHPEGEVVTVDEDTNVNSEVIQYSTKNKETCDHFQQTCSQHAYCTNYPSGYCCHCHAGFYGNGRYCLPDGAPQRVNGKVSGVVSVGSTPVRLDNNDLHAYIVAGDGRAYTAISEVPEPLGWALMPVTPIGGLFGWLFALKLPNSHNGFSITGAEFIRHADVTFHPGNQRLTIVQTARGLDRQNYLNVETRLEGSVPFVPPSASIQMEPFSETYQYYPSLITSNSVREFTIVSAQSGAETFTFRLRQNITYRDCSHTPRAGAETLQLDVERMFAMYVNEERVLRYAVTNKIGHVGAYISDPVQVNPCYSGSHDCDTTAQCVPGDGQHYACVCATGYTGDGRNCYDVDECAEGLSSCRSHAQCVNLPGSHSCQCQSGFEYGRDTRTCIDVDECRRHPCHPHASCANTVGSFRCRCQPGFHGDGVQCHRQHIDDVRPKTQCEQHRDSAPAGVDQSGVGAFVPQCDEEGRYRSQQCHGSTGHCWCVDSRGRERARTRTLPGTPPVDCDAPERPKTQCEHHRDSLREGAVVGAFIPQCDEEGHYRSLQCHGSTGHCWCVDSRGQERVGTRTPTGTPPTNCDAPERPKTECEQQRHNAQHGADGVPVLGAFIPHCDEEGRYRSRQCHGSTGHCWCVDSRGQERAGTRTPPGTPPADCDAPERPKTPCEQHRDSIQNRPGGLQPVGGFTPECDEEGRYRSRQCHGSTGHCWCVDSRGQERAGTRTAPGTPHANCDAPERPKTQCEQERDRLQERADRLALEGVFIPECDEEGRYRPQQCHGSTGHCWCVDSRGQERAGTRTPPGTPPADCEAPERPKTPCEQHRDSIQNRPGGLQPVGGFTPECDEEGRYRSRQCHGSTGHCWCVDSRGQERGGTRTAPGTPHANCDAPERPKTPCEQQRDHLQERADGLPLVGVFIPQCDEEGRYRPQQCHGSSGHCWCVDSRGQERAGTRTPPGTSPADCDAPVHVERPKTQCEQYRDHLHDRGDGLPVLGAFVPQCDEEGRYESLQCHGSTGHCWCVDSRGQEREGTRTQPGTPHTNCDAPERPKTPCEQHRDGAQSPADGFPVVGSFIPQCDEEGRYESLQCYGSTGHCWCVDSRGQERAGTRTPPGTPHANCDAPERPKTPCEQHRDRVQSPADGFPVVGSFIPQCDEEGRYESLQCHGSTGHCWCVDSRGQERAGTRTPPGTPHTNCDAPERPKTPCEQHRDGAQSPADGFPVVGSFIPQCDEEGHYRPRQCHGSTGHCWCVDSRGQERAGTRTLPGTPHANCDAPVAAVPTQRPETVCERWRASLMEHYGGRRGPEHFLPQCDASGEFTPVQCYGETSYCWCVDKDGREVAGTRSHDKVKPACIPTVPPLTIRPLPRPDVTPPPSGTTLLYAQGQQIGALPLNGTRMDKDRSSVLLALHGSIVVGIDYDCRERKVYWTDLAGRMISRAALEPGSEPEILINTGLMSPEGLAVDVARRRMFWVDSTPDKIESAKLDGSDRRVLFNTDLVNPRAIVVDSLSGTLYWTDWNREAPKIESSTVEGHNRRVLVRDGIGLPNALTVDPTTRRICWADAGTKRLECIAPDGTGRRVIHSNLNYPFSMVFYADHFYYTDWRRDGVIGLSRDSSQFTDEYLPDQRSHLYGITVASSSCL</sequence>
<dbReference type="Gene3D" id="2.10.25.10">
    <property type="entry name" value="Laminin"/>
    <property type="match status" value="3"/>
</dbReference>
<organism evidence="21 22">
    <name type="scientific">Ameiurus melas</name>
    <name type="common">Black bullhead</name>
    <name type="synonym">Silurus melas</name>
    <dbReference type="NCBI Taxonomy" id="219545"/>
    <lineage>
        <taxon>Eukaryota</taxon>
        <taxon>Metazoa</taxon>
        <taxon>Chordata</taxon>
        <taxon>Craniata</taxon>
        <taxon>Vertebrata</taxon>
        <taxon>Euteleostomi</taxon>
        <taxon>Actinopterygii</taxon>
        <taxon>Neopterygii</taxon>
        <taxon>Teleostei</taxon>
        <taxon>Ostariophysi</taxon>
        <taxon>Siluriformes</taxon>
        <taxon>Ictaluridae</taxon>
        <taxon>Ameiurus</taxon>
    </lineage>
</organism>
<evidence type="ECO:0000256" key="4">
    <source>
        <dbReference type="ARBA" id="ARBA00022536"/>
    </source>
</evidence>
<keyword evidence="10 14" id="KW-1015">Disulfide bond</keyword>
<dbReference type="InterPro" id="IPR000033">
    <property type="entry name" value="LDLR_classB_rpt"/>
</dbReference>
<dbReference type="GO" id="GO:0007160">
    <property type="term" value="P:cell-matrix adhesion"/>
    <property type="evidence" value="ECO:0007669"/>
    <property type="project" value="InterPro"/>
</dbReference>
<dbReference type="SUPFAM" id="SSF54511">
    <property type="entry name" value="GFP-like"/>
    <property type="match status" value="1"/>
</dbReference>
<feature type="region of interest" description="Disordered" evidence="15">
    <location>
        <begin position="1110"/>
        <end position="1137"/>
    </location>
</feature>
<feature type="chain" id="PRO_5029710219" description="Nidogen-2" evidence="16">
    <location>
        <begin position="22"/>
        <end position="2026"/>
    </location>
</feature>
<dbReference type="PROSITE" id="PS51220">
    <property type="entry name" value="NIDO"/>
    <property type="match status" value="1"/>
</dbReference>
<evidence type="ECO:0000256" key="2">
    <source>
        <dbReference type="ARBA" id="ARBA00022525"/>
    </source>
</evidence>
<keyword evidence="7" id="KW-0106">Calcium</keyword>
<dbReference type="Proteomes" id="UP000593565">
    <property type="component" value="Unassembled WGS sequence"/>
</dbReference>
<feature type="domain" description="Nidogen G2 beta-barrel" evidence="18">
    <location>
        <begin position="467"/>
        <end position="696"/>
    </location>
</feature>
<feature type="region of interest" description="Disordered" evidence="15">
    <location>
        <begin position="887"/>
        <end position="906"/>
    </location>
</feature>
<dbReference type="CDD" id="cd00191">
    <property type="entry name" value="TY"/>
    <property type="match status" value="12"/>
</dbReference>
<comment type="caution">
    <text evidence="12">Lacks conserved residue(s) required for the propagation of feature annotation.</text>
</comment>
<name>A0A7J6ALQ5_AMEME</name>
<protein>
    <recommendedName>
        <fullName evidence="23">Nidogen-2</fullName>
    </recommendedName>
</protein>
<dbReference type="CDD" id="cd00054">
    <property type="entry name" value="EGF_CA"/>
    <property type="match status" value="2"/>
</dbReference>
<feature type="disulfide bond" evidence="14">
    <location>
        <begin position="1709"/>
        <end position="1716"/>
    </location>
</feature>
<evidence type="ECO:0000256" key="6">
    <source>
        <dbReference type="ARBA" id="ARBA00022737"/>
    </source>
</evidence>
<feature type="domain" description="EGF-like" evidence="17">
    <location>
        <begin position="423"/>
        <end position="463"/>
    </location>
</feature>
<dbReference type="PROSITE" id="PS51120">
    <property type="entry name" value="LDLRB"/>
    <property type="match status" value="3"/>
</dbReference>
<evidence type="ECO:0000256" key="1">
    <source>
        <dbReference type="ARBA" id="ARBA00004302"/>
    </source>
</evidence>
<dbReference type="SMART" id="SM00181">
    <property type="entry name" value="EGF"/>
    <property type="match status" value="4"/>
</dbReference>
<dbReference type="Pfam" id="PF07645">
    <property type="entry name" value="EGF_CA"/>
    <property type="match status" value="1"/>
</dbReference>
<feature type="compositionally biased region" description="Basic and acidic residues" evidence="15">
    <location>
        <begin position="1125"/>
        <end position="1137"/>
    </location>
</feature>
<dbReference type="InterPro" id="IPR000152">
    <property type="entry name" value="EGF-type_Asp/Asn_hydroxyl_site"/>
</dbReference>
<dbReference type="CDD" id="cd00255">
    <property type="entry name" value="nidG2"/>
    <property type="match status" value="1"/>
</dbReference>
<feature type="domain" description="Thyroglobulin type-1" evidence="19">
    <location>
        <begin position="1206"/>
        <end position="1275"/>
    </location>
</feature>
<feature type="repeat" description="LDL-receptor class B" evidence="13">
    <location>
        <begin position="1896"/>
        <end position="1940"/>
    </location>
</feature>